<feature type="domain" description="Integral membrane bound transporter" evidence="9">
    <location>
        <begin position="419"/>
        <end position="545"/>
    </location>
</feature>
<dbReference type="InterPro" id="IPR032692">
    <property type="entry name" value="YccS_N"/>
</dbReference>
<dbReference type="Proteomes" id="UP000194161">
    <property type="component" value="Chromosome"/>
</dbReference>
<keyword evidence="3 7" id="KW-0812">Transmembrane</keyword>
<keyword evidence="2" id="KW-1003">Cell membrane</keyword>
<feature type="transmembrane region" description="Helical" evidence="7">
    <location>
        <begin position="141"/>
        <end position="166"/>
    </location>
</feature>
<feature type="transmembrane region" description="Helical" evidence="7">
    <location>
        <begin position="505"/>
        <end position="529"/>
    </location>
</feature>
<name>A0A1W6ZFV6_9BORD</name>
<protein>
    <submittedName>
        <fullName evidence="10">Uncharacterized protein</fullName>
    </submittedName>
</protein>
<organism evidence="10 11">
    <name type="scientific">Bordetella genomosp. 13</name>
    <dbReference type="NCBI Taxonomy" id="463040"/>
    <lineage>
        <taxon>Bacteria</taxon>
        <taxon>Pseudomonadati</taxon>
        <taxon>Pseudomonadota</taxon>
        <taxon>Betaproteobacteria</taxon>
        <taxon>Burkholderiales</taxon>
        <taxon>Alcaligenaceae</taxon>
        <taxon>Bordetella</taxon>
    </lineage>
</organism>
<dbReference type="RefSeq" id="WP_086079772.1">
    <property type="nucleotide sequence ID" value="NZ_CP021111.1"/>
</dbReference>
<sequence>MDLRIASIRRFLYSHYFFGGVRQAVGMLLPVVVLGGLFGNYSMGLVATFGAQCVAIIDQPGGPQRHRANEMLGGALLGTVAVTLTGAASTYPVLLWLVVILQCFVFSMFSVFGKRGGLIGFAGLLLMTLTMHSPLQPAEVLQHTAATLCGGLFYVAFSLGFSRVFWLREERQTMSVALFATADYMAARASFYDETSDLDDSYRRLIQSQAAMTEKHQAARDIVLRSLPRGHGYRDDARVMLWNMFVDMLQLLDTLVATQTDYALLRRALAGHDALLFARDAMVKMSMELNRIALDVSRARATQYRSSAKAELRAIEYEIEQLRQHELGQREPEVVALMVQVLRRLRNASRIVDRLASDTQHTRDAKPTADLRIDKSLTRFMSRQELRLGMLTSNLRLDSPHFRYAVRVTLAAALAMGLIGSALATQNMSAHSYWVLLTIVIIMKPGFALTRQRNGWRLMGTLIGCLLALALFTVTDRPGILFAALLAACIMGNSLVLLNYMGSAIFNTLFVVLVFHFVAPGTVSMAVIGERALDTFLGCALALVCSYVLPWWEARYMKPLAQAATRANREYLQAGLRYVEAMRRHSVAAPAAGSTAAVDTATLPSDASAEVVDADVAWRLARKNVHIAFSNYAEAFYRMMSEPQSHQVNVPEFNNLLIQNHVLASQITASVPILASLPATPEPMRIALEGIADLLDDTRPAPASLPNQFDTEGELAALAYPLKQMLRAGTMIRQELAGLAEPAARPAAQASPAG</sequence>
<comment type="subcellular location">
    <subcellularLocation>
        <location evidence="1">Cell membrane</location>
        <topology evidence="1">Multi-pass membrane protein</topology>
    </subcellularLocation>
</comment>
<comment type="similarity">
    <text evidence="6">Belongs to the YccS/YhfK family.</text>
</comment>
<dbReference type="EMBL" id="CP021111">
    <property type="protein sequence ID" value="ARP96020.1"/>
    <property type="molecule type" value="Genomic_DNA"/>
</dbReference>
<feature type="domain" description="Integral membrane protein YccS N-terminal" evidence="8">
    <location>
        <begin position="72"/>
        <end position="348"/>
    </location>
</feature>
<dbReference type="Pfam" id="PF12805">
    <property type="entry name" value="FUSC-like"/>
    <property type="match status" value="1"/>
</dbReference>
<feature type="transmembrane region" description="Helical" evidence="7">
    <location>
        <begin position="93"/>
        <end position="111"/>
    </location>
</feature>
<dbReference type="PANTHER" id="PTHR30509:SF23">
    <property type="entry name" value="INNER MEMBRANE PROTEIN"/>
    <property type="match status" value="1"/>
</dbReference>
<evidence type="ECO:0000259" key="8">
    <source>
        <dbReference type="Pfam" id="PF12805"/>
    </source>
</evidence>
<evidence type="ECO:0000313" key="10">
    <source>
        <dbReference type="EMBL" id="ARP96020.1"/>
    </source>
</evidence>
<gene>
    <name evidence="10" type="ORF">CAL15_17550</name>
</gene>
<feature type="transmembrane region" description="Helical" evidence="7">
    <location>
        <begin position="118"/>
        <end position="135"/>
    </location>
</feature>
<dbReference type="PANTHER" id="PTHR30509">
    <property type="entry name" value="P-HYDROXYBENZOIC ACID EFFLUX PUMP SUBUNIT-RELATED"/>
    <property type="match status" value="1"/>
</dbReference>
<feature type="transmembrane region" description="Helical" evidence="7">
    <location>
        <begin position="404"/>
        <end position="424"/>
    </location>
</feature>
<feature type="transmembrane region" description="Helical" evidence="7">
    <location>
        <begin position="456"/>
        <end position="474"/>
    </location>
</feature>
<keyword evidence="5 7" id="KW-0472">Membrane</keyword>
<evidence type="ECO:0000256" key="5">
    <source>
        <dbReference type="ARBA" id="ARBA00023136"/>
    </source>
</evidence>
<proteinExistence type="inferred from homology"/>
<evidence type="ECO:0000256" key="2">
    <source>
        <dbReference type="ARBA" id="ARBA00022475"/>
    </source>
</evidence>
<dbReference type="KEGG" id="bgm:CAL15_17550"/>
<evidence type="ECO:0000256" key="3">
    <source>
        <dbReference type="ARBA" id="ARBA00022692"/>
    </source>
</evidence>
<feature type="transmembrane region" description="Helical" evidence="7">
    <location>
        <begin position="12"/>
        <end position="32"/>
    </location>
</feature>
<keyword evidence="4 7" id="KW-1133">Transmembrane helix</keyword>
<reference evidence="10 11" key="1">
    <citation type="submission" date="2017-05" db="EMBL/GenBank/DDBJ databases">
        <title>Complete and WGS of Bordetella genogroups.</title>
        <authorList>
            <person name="Spilker T."/>
            <person name="LiPuma J."/>
        </authorList>
    </citation>
    <scope>NUCLEOTIDE SEQUENCE [LARGE SCALE GENOMIC DNA]</scope>
    <source>
        <strain evidence="10 11">AU7206</strain>
    </source>
</reference>
<dbReference type="AlphaFoldDB" id="A0A1W6ZFV6"/>
<evidence type="ECO:0000256" key="7">
    <source>
        <dbReference type="SAM" id="Phobius"/>
    </source>
</evidence>
<dbReference type="OrthoDB" id="8670769at2"/>
<dbReference type="InterPro" id="IPR049453">
    <property type="entry name" value="Memb_transporter_dom"/>
</dbReference>
<keyword evidence="11" id="KW-1185">Reference proteome</keyword>
<accession>A0A1W6ZFV6</accession>
<feature type="transmembrane region" description="Helical" evidence="7">
    <location>
        <begin position="480"/>
        <end position="498"/>
    </location>
</feature>
<evidence type="ECO:0000256" key="1">
    <source>
        <dbReference type="ARBA" id="ARBA00004651"/>
    </source>
</evidence>
<evidence type="ECO:0000313" key="11">
    <source>
        <dbReference type="Proteomes" id="UP000194161"/>
    </source>
</evidence>
<dbReference type="Pfam" id="PF13515">
    <property type="entry name" value="FUSC_2"/>
    <property type="match status" value="1"/>
</dbReference>
<dbReference type="STRING" id="463040.CAL15_17550"/>
<evidence type="ECO:0000256" key="4">
    <source>
        <dbReference type="ARBA" id="ARBA00022989"/>
    </source>
</evidence>
<dbReference type="GO" id="GO:0005886">
    <property type="term" value="C:plasma membrane"/>
    <property type="evidence" value="ECO:0007669"/>
    <property type="project" value="UniProtKB-SubCell"/>
</dbReference>
<evidence type="ECO:0000256" key="6">
    <source>
        <dbReference type="ARBA" id="ARBA00043993"/>
    </source>
</evidence>
<feature type="transmembrane region" description="Helical" evidence="7">
    <location>
        <begin position="430"/>
        <end position="449"/>
    </location>
</feature>
<evidence type="ECO:0000259" key="9">
    <source>
        <dbReference type="Pfam" id="PF13515"/>
    </source>
</evidence>